<dbReference type="InterPro" id="IPR019128">
    <property type="entry name" value="Dcc1"/>
</dbReference>
<comment type="caution">
    <text evidence="3">The sequence shown here is derived from an EMBL/GenBank/DDBJ whole genome shotgun (WGS) entry which is preliminary data.</text>
</comment>
<dbReference type="GO" id="GO:0031390">
    <property type="term" value="C:Ctf18 RFC-like complex"/>
    <property type="evidence" value="ECO:0007669"/>
    <property type="project" value="InterPro"/>
</dbReference>
<dbReference type="OrthoDB" id="276989at2759"/>
<evidence type="ECO:0000256" key="2">
    <source>
        <dbReference type="ARBA" id="ARBA00022705"/>
    </source>
</evidence>
<sequence>MNQNESLDLTMGVDSNDSFILVELPREVAEYVERGGVLVARGSAENEAVLCTDTTTYSGKDSVRASMSGHVELLATLPRASTHLAQLLREAMYNGPSNEKRRTGSHVMRAQLLEQIQASSSEIDAAIECVGAFEMDGVLRLVHPAFLNELRMLIAFIVNSFMPFARISSNLLDSPDMFLLLFIASANVDEKDLNAISIDDAIQLMAENDIPEPVIRQCFSMIADKNDDNLTYTISSRKLCRITGSEVLMSLQARTSLDEFMKIWRKSTPSPFEIQLDYLQGLYILEDDTGISYSIRYFPKSELPAPAKDRLEYLFSIRRKWTASDLMPYIDDLAENKKKLDLLLLKYTRMSKVGDTVFYSAR</sequence>
<dbReference type="Pfam" id="PF09724">
    <property type="entry name" value="Dcc1"/>
    <property type="match status" value="2"/>
</dbReference>
<dbReference type="PANTHER" id="PTHR13395:SF6">
    <property type="entry name" value="SISTER CHROMATID COHESION PROTEIN DCC1"/>
    <property type="match status" value="1"/>
</dbReference>
<reference evidence="3 4" key="1">
    <citation type="journal article" date="2019" name="Sci. Rep.">
        <title>Comparative genomics of chytrid fungi reveal insights into the obligate biotrophic and pathogenic lifestyle of Synchytrium endobioticum.</title>
        <authorList>
            <person name="van de Vossenberg B.T.L.H."/>
            <person name="Warris S."/>
            <person name="Nguyen H.D.T."/>
            <person name="van Gent-Pelzer M.P.E."/>
            <person name="Joly D.L."/>
            <person name="van de Geest H.C."/>
            <person name="Bonants P.J.M."/>
            <person name="Smith D.S."/>
            <person name="Levesque C.A."/>
            <person name="van der Lee T.A.J."/>
        </authorList>
    </citation>
    <scope>NUCLEOTIDE SEQUENCE [LARGE SCALE GENOMIC DNA]</scope>
    <source>
        <strain evidence="3 4">CBS 675.73</strain>
    </source>
</reference>
<organism evidence="3 4">
    <name type="scientific">Chytriomyces confervae</name>
    <dbReference type="NCBI Taxonomy" id="246404"/>
    <lineage>
        <taxon>Eukaryota</taxon>
        <taxon>Fungi</taxon>
        <taxon>Fungi incertae sedis</taxon>
        <taxon>Chytridiomycota</taxon>
        <taxon>Chytridiomycota incertae sedis</taxon>
        <taxon>Chytridiomycetes</taxon>
        <taxon>Chytridiales</taxon>
        <taxon>Chytriomycetaceae</taxon>
        <taxon>Chytriomyces</taxon>
    </lineage>
</organism>
<keyword evidence="2" id="KW-0235">DNA replication</keyword>
<evidence type="ECO:0000313" key="3">
    <source>
        <dbReference type="EMBL" id="TPX75021.1"/>
    </source>
</evidence>
<evidence type="ECO:0008006" key="5">
    <source>
        <dbReference type="Google" id="ProtNLM"/>
    </source>
</evidence>
<dbReference type="AlphaFoldDB" id="A0A507FF94"/>
<gene>
    <name evidence="3" type="ORF">CcCBS67573_g03702</name>
</gene>
<proteinExistence type="inferred from homology"/>
<evidence type="ECO:0000313" key="4">
    <source>
        <dbReference type="Proteomes" id="UP000320333"/>
    </source>
</evidence>
<dbReference type="GO" id="GO:0006260">
    <property type="term" value="P:DNA replication"/>
    <property type="evidence" value="ECO:0007669"/>
    <property type="project" value="UniProtKB-KW"/>
</dbReference>
<protein>
    <recommendedName>
        <fullName evidence="5">Sister chromatid cohesion protein DCC1</fullName>
    </recommendedName>
</protein>
<dbReference type="GO" id="GO:0000785">
    <property type="term" value="C:chromatin"/>
    <property type="evidence" value="ECO:0007669"/>
    <property type="project" value="TreeGrafter"/>
</dbReference>
<evidence type="ECO:0000256" key="1">
    <source>
        <dbReference type="ARBA" id="ARBA00007017"/>
    </source>
</evidence>
<dbReference type="STRING" id="246404.A0A507FF94"/>
<keyword evidence="4" id="KW-1185">Reference proteome</keyword>
<name>A0A507FF94_9FUNG</name>
<dbReference type="GO" id="GO:0034088">
    <property type="term" value="P:maintenance of mitotic sister chromatid cohesion"/>
    <property type="evidence" value="ECO:0007669"/>
    <property type="project" value="TreeGrafter"/>
</dbReference>
<accession>A0A507FF94</accession>
<dbReference type="EMBL" id="QEAP01000098">
    <property type="protein sequence ID" value="TPX75021.1"/>
    <property type="molecule type" value="Genomic_DNA"/>
</dbReference>
<comment type="similarity">
    <text evidence="1">Belongs to the DCC1 family.</text>
</comment>
<dbReference type="Proteomes" id="UP000320333">
    <property type="component" value="Unassembled WGS sequence"/>
</dbReference>
<dbReference type="GO" id="GO:0000775">
    <property type="term" value="C:chromosome, centromeric region"/>
    <property type="evidence" value="ECO:0007669"/>
    <property type="project" value="TreeGrafter"/>
</dbReference>
<dbReference type="PANTHER" id="PTHR13395">
    <property type="entry name" value="SISTER CHROMATID COHESION PROTEIN DCC1-RELATED"/>
    <property type="match status" value="1"/>
</dbReference>